<organism evidence="6 7">
    <name type="scientific">Microbulbifer pacificus</name>
    <dbReference type="NCBI Taxonomy" id="407164"/>
    <lineage>
        <taxon>Bacteria</taxon>
        <taxon>Pseudomonadati</taxon>
        <taxon>Pseudomonadota</taxon>
        <taxon>Gammaproteobacteria</taxon>
        <taxon>Cellvibrionales</taxon>
        <taxon>Microbulbiferaceae</taxon>
        <taxon>Microbulbifer</taxon>
    </lineage>
</organism>
<reference evidence="6 7" key="1">
    <citation type="submission" date="2023-10" db="EMBL/GenBank/DDBJ databases">
        <title>Description of Microbulbifer bruguierae sp. nov., isolated from the sediments of mangrove plant Bruguiera sexangula and comparative genomic analyses of the genus Microbulbifer.</title>
        <authorList>
            <person name="Long M."/>
        </authorList>
    </citation>
    <scope>NUCLEOTIDE SEQUENCE [LARGE SCALE GENOMIC DNA]</scope>
    <source>
        <strain evidence="6 7">SPO729</strain>
    </source>
</reference>
<dbReference type="InterPro" id="IPR036388">
    <property type="entry name" value="WH-like_DNA-bd_sf"/>
</dbReference>
<dbReference type="GO" id="GO:0000160">
    <property type="term" value="P:phosphorelay signal transduction system"/>
    <property type="evidence" value="ECO:0007669"/>
    <property type="project" value="InterPro"/>
</dbReference>
<dbReference type="CDD" id="cd00383">
    <property type="entry name" value="trans_reg_C"/>
    <property type="match status" value="1"/>
</dbReference>
<keyword evidence="2 3" id="KW-0238">DNA-binding</keyword>
<evidence type="ECO:0000256" key="1">
    <source>
        <dbReference type="ARBA" id="ARBA00009820"/>
    </source>
</evidence>
<dbReference type="Gene3D" id="1.10.10.10">
    <property type="entry name" value="Winged helix-like DNA-binding domain superfamily/Winged helix DNA-binding domain"/>
    <property type="match status" value="1"/>
</dbReference>
<feature type="DNA-binding region" description="OmpR/PhoB-type" evidence="3">
    <location>
        <begin position="1"/>
        <end position="83"/>
    </location>
</feature>
<dbReference type="InterPro" id="IPR011042">
    <property type="entry name" value="6-blade_b-propeller_TolB-like"/>
</dbReference>
<dbReference type="PANTHER" id="PTHR36842">
    <property type="entry name" value="PROTEIN TOLB HOMOLOG"/>
    <property type="match status" value="1"/>
</dbReference>
<evidence type="ECO:0000256" key="4">
    <source>
        <dbReference type="SAM" id="Phobius"/>
    </source>
</evidence>
<keyword evidence="4" id="KW-0472">Membrane</keyword>
<gene>
    <name evidence="6" type="ORF">R5R33_09070</name>
</gene>
<dbReference type="Proteomes" id="UP001302477">
    <property type="component" value="Chromosome"/>
</dbReference>
<comment type="similarity">
    <text evidence="1">Belongs to the TolB family.</text>
</comment>
<dbReference type="PROSITE" id="PS51755">
    <property type="entry name" value="OMPR_PHOB"/>
    <property type="match status" value="1"/>
</dbReference>
<keyword evidence="4" id="KW-0812">Transmembrane</keyword>
<dbReference type="PANTHER" id="PTHR36842:SF1">
    <property type="entry name" value="PROTEIN TOLB"/>
    <property type="match status" value="1"/>
</dbReference>
<dbReference type="GO" id="GO:0006355">
    <property type="term" value="P:regulation of DNA-templated transcription"/>
    <property type="evidence" value="ECO:0007669"/>
    <property type="project" value="InterPro"/>
</dbReference>
<dbReference type="Gene3D" id="2.120.10.30">
    <property type="entry name" value="TolB, C-terminal domain"/>
    <property type="match status" value="2"/>
</dbReference>
<evidence type="ECO:0000256" key="2">
    <source>
        <dbReference type="ARBA" id="ARBA00023125"/>
    </source>
</evidence>
<feature type="domain" description="OmpR/PhoB-type" evidence="5">
    <location>
        <begin position="1"/>
        <end position="83"/>
    </location>
</feature>
<accession>A0AAU0MTT4</accession>
<proteinExistence type="inferred from homology"/>
<dbReference type="SMART" id="SM00862">
    <property type="entry name" value="Trans_reg_C"/>
    <property type="match status" value="1"/>
</dbReference>
<dbReference type="RefSeq" id="WP_318952378.1">
    <property type="nucleotide sequence ID" value="NZ_CP137555.1"/>
</dbReference>
<dbReference type="InterPro" id="IPR001867">
    <property type="entry name" value="OmpR/PhoB-type_DNA-bd"/>
</dbReference>
<dbReference type="GO" id="GO:0003677">
    <property type="term" value="F:DNA binding"/>
    <property type="evidence" value="ECO:0007669"/>
    <property type="project" value="UniProtKB-UniRule"/>
</dbReference>
<keyword evidence="4" id="KW-1133">Transmembrane helix</keyword>
<sequence>MLTSEGEDRRVEPQVNALLKLLVEHAGTTLSRDTINAHIWSDRVVGDDALRATIRKLRDALGDSAKAPRYIRTDPLKGYTLIASVSTKRAATQESTLLQRYRWPFAFAGLAVLAGVVTLAAFTFAAHTDSPPKIELLTRMSGSEVSPDYSPAGNRLVFSHRANKDDYLQLYVKDLQTRQVQRLTWEPVDYASALWSPDGKQIVYSRSSGEELQHFLAAFDPDQGIVHEQPLLVDADNKRYLLAWSRDGKCIYFKDNADPALPFGISKLDLDSGKLITVTAPSVRGRGDFFARESASGKMLALLREVERGKQELLIMDIGTGSLLHTRILLQPADRFAWADDDASLVLSNFSGEMQEFDLQSNQLTIRTALDGGINDIFFHCGDQCLFMRQHNGNFLDLQEQPNPFEHRPLMASRILDLPGAEDFPVFHRDEAGIYFVARDNTGTSVRYMDKLGEARVLFNLPAGAELGSLQLDAKGEHLAGLLEGRVFLFNLARGEFVYLTSGADLAGFPHWSRDGSGLMFSKTERGNPTIYRYSLASDTLEPVVQDYIAIVEIDPENCIQVDARNNAWLVTRNKHPELLATITSTSPNRWQVRGDWLYFTVHEGNLAVMQRVNFKTGSRERRELARNRFRLNFDLNAHGDRALFVKSLLAESNLVKVTW</sequence>
<protein>
    <submittedName>
        <fullName evidence="6">Winged helix-turn-helix domain-containing protein</fullName>
    </submittedName>
</protein>
<feature type="transmembrane region" description="Helical" evidence="4">
    <location>
        <begin position="105"/>
        <end position="126"/>
    </location>
</feature>
<dbReference type="SUPFAM" id="SSF46894">
    <property type="entry name" value="C-terminal effector domain of the bipartite response regulators"/>
    <property type="match status" value="1"/>
</dbReference>
<dbReference type="InterPro" id="IPR011659">
    <property type="entry name" value="WD40"/>
</dbReference>
<evidence type="ECO:0000313" key="7">
    <source>
        <dbReference type="Proteomes" id="UP001302477"/>
    </source>
</evidence>
<dbReference type="InterPro" id="IPR016032">
    <property type="entry name" value="Sig_transdc_resp-reg_C-effctor"/>
</dbReference>
<name>A0AAU0MTT4_9GAMM</name>
<dbReference type="SUPFAM" id="SSF82171">
    <property type="entry name" value="DPP6 N-terminal domain-like"/>
    <property type="match status" value="2"/>
</dbReference>
<dbReference type="KEGG" id="mpaf:R5R33_09070"/>
<dbReference type="Pfam" id="PF00486">
    <property type="entry name" value="Trans_reg_C"/>
    <property type="match status" value="1"/>
</dbReference>
<evidence type="ECO:0000313" key="6">
    <source>
        <dbReference type="EMBL" id="WOX03892.1"/>
    </source>
</evidence>
<dbReference type="EMBL" id="CP137555">
    <property type="protein sequence ID" value="WOX03892.1"/>
    <property type="molecule type" value="Genomic_DNA"/>
</dbReference>
<evidence type="ECO:0000256" key="3">
    <source>
        <dbReference type="PROSITE-ProRule" id="PRU01091"/>
    </source>
</evidence>
<evidence type="ECO:0000259" key="5">
    <source>
        <dbReference type="PROSITE" id="PS51755"/>
    </source>
</evidence>
<dbReference type="Pfam" id="PF07676">
    <property type="entry name" value="PD40"/>
    <property type="match status" value="1"/>
</dbReference>
<dbReference type="AlphaFoldDB" id="A0AAU0MTT4"/>
<keyword evidence="7" id="KW-1185">Reference proteome</keyword>